<evidence type="ECO:0000256" key="6">
    <source>
        <dbReference type="ARBA" id="ARBA00022519"/>
    </source>
</evidence>
<comment type="similarity">
    <text evidence="12">Belongs to the exbB/tolQ family.</text>
</comment>
<dbReference type="InterPro" id="IPR002898">
    <property type="entry name" value="MotA_ExbB_proton_chnl"/>
</dbReference>
<dbReference type="PANTHER" id="PTHR30625">
    <property type="entry name" value="PROTEIN TOLQ"/>
    <property type="match status" value="1"/>
</dbReference>
<evidence type="ECO:0000256" key="13">
    <source>
        <dbReference type="SAM" id="MobiDB-lite"/>
    </source>
</evidence>
<accession>A0A318H191</accession>
<evidence type="ECO:0000256" key="14">
    <source>
        <dbReference type="SAM" id="Phobius"/>
    </source>
</evidence>
<evidence type="ECO:0000256" key="9">
    <source>
        <dbReference type="ARBA" id="ARBA00022989"/>
    </source>
</evidence>
<evidence type="ECO:0000256" key="2">
    <source>
        <dbReference type="ARBA" id="ARBA00011471"/>
    </source>
</evidence>
<evidence type="ECO:0000256" key="4">
    <source>
        <dbReference type="ARBA" id="ARBA00022448"/>
    </source>
</evidence>
<reference evidence="16 17" key="1">
    <citation type="submission" date="2018-05" db="EMBL/GenBank/DDBJ databases">
        <title>Genomic Encyclopedia of Type Strains, Phase IV (KMG-IV): sequencing the most valuable type-strain genomes for metagenomic binning, comparative biology and taxonomic classification.</title>
        <authorList>
            <person name="Goeker M."/>
        </authorList>
    </citation>
    <scope>NUCLEOTIDE SEQUENCE [LARGE SCALE GENOMIC DNA]</scope>
    <source>
        <strain evidence="16 17">DSM 566</strain>
    </source>
</reference>
<evidence type="ECO:0000256" key="5">
    <source>
        <dbReference type="ARBA" id="ARBA00022475"/>
    </source>
</evidence>
<name>A0A318H191_9BURK</name>
<sequence>MSTATPEAAVQAGMGFGHFIAQSDAVGKTLLAILVIMSVLSWALILIKGITQIVRQRRSEKFLGFFWNARSLDEVAGEIQTHGAHDPFGHLTAHAIHAQAHHARYGAAKLAEAGSAQDFVTRTIKKVLDEETTRLENGLTTLATIGATAPFVGLFGTVWGVYHALLAIGMSGSGTLDKVAGPVGEALIMTGIGLGVAIPAVMAYNAITRSNRVLNAKLDAFAFELMTFLSMGSPLADNGKSGKSAAPSVQPLRPAPLAANT</sequence>
<feature type="domain" description="MotA/TolQ/ExbB proton channel" evidence="15">
    <location>
        <begin position="108"/>
        <end position="218"/>
    </location>
</feature>
<dbReference type="PANTHER" id="PTHR30625:SF14">
    <property type="entry name" value="BIOPOLYMER TRANSPORT PROTEIN EXBB"/>
    <property type="match status" value="1"/>
</dbReference>
<keyword evidence="7 14" id="KW-0812">Transmembrane</keyword>
<keyword evidence="5" id="KW-1003">Cell membrane</keyword>
<dbReference type="InterPro" id="IPR050790">
    <property type="entry name" value="ExbB/TolQ_transport"/>
</dbReference>
<evidence type="ECO:0000256" key="12">
    <source>
        <dbReference type="RuleBase" id="RU004057"/>
    </source>
</evidence>
<feature type="region of interest" description="Disordered" evidence="13">
    <location>
        <begin position="240"/>
        <end position="261"/>
    </location>
</feature>
<keyword evidence="17" id="KW-1185">Reference proteome</keyword>
<comment type="subunit">
    <text evidence="2">The accessory proteins ExbB and ExbD seem to form a complex with TonB.</text>
</comment>
<dbReference type="Proteomes" id="UP000247811">
    <property type="component" value="Unassembled WGS sequence"/>
</dbReference>
<protein>
    <recommendedName>
        <fullName evidence="3">Biopolymer transport protein ExbB</fullName>
    </recommendedName>
</protein>
<evidence type="ECO:0000256" key="7">
    <source>
        <dbReference type="ARBA" id="ARBA00022692"/>
    </source>
</evidence>
<evidence type="ECO:0000256" key="3">
    <source>
        <dbReference type="ARBA" id="ARBA00022093"/>
    </source>
</evidence>
<proteinExistence type="inferred from homology"/>
<keyword evidence="4 12" id="KW-0813">Transport</keyword>
<evidence type="ECO:0000313" key="16">
    <source>
        <dbReference type="EMBL" id="PXW96135.1"/>
    </source>
</evidence>
<organism evidence="16 17">
    <name type="scientific">Sphaerotilus hippei</name>
    <dbReference type="NCBI Taxonomy" id="744406"/>
    <lineage>
        <taxon>Bacteria</taxon>
        <taxon>Pseudomonadati</taxon>
        <taxon>Pseudomonadota</taxon>
        <taxon>Betaproteobacteria</taxon>
        <taxon>Burkholderiales</taxon>
        <taxon>Sphaerotilaceae</taxon>
        <taxon>Sphaerotilus</taxon>
    </lineage>
</organism>
<feature type="transmembrane region" description="Helical" evidence="14">
    <location>
        <begin position="186"/>
        <end position="207"/>
    </location>
</feature>
<dbReference type="GO" id="GO:0017038">
    <property type="term" value="P:protein import"/>
    <property type="evidence" value="ECO:0007669"/>
    <property type="project" value="TreeGrafter"/>
</dbReference>
<evidence type="ECO:0000256" key="10">
    <source>
        <dbReference type="ARBA" id="ARBA00023136"/>
    </source>
</evidence>
<gene>
    <name evidence="16" type="ORF">C7444_10741</name>
</gene>
<dbReference type="AlphaFoldDB" id="A0A318H191"/>
<evidence type="ECO:0000256" key="11">
    <source>
        <dbReference type="ARBA" id="ARBA00024816"/>
    </source>
</evidence>
<evidence type="ECO:0000256" key="8">
    <source>
        <dbReference type="ARBA" id="ARBA00022927"/>
    </source>
</evidence>
<evidence type="ECO:0000313" key="17">
    <source>
        <dbReference type="Proteomes" id="UP000247811"/>
    </source>
</evidence>
<keyword evidence="8 12" id="KW-0653">Protein transport</keyword>
<comment type="function">
    <text evidence="11">Involved in the TonB-dependent energy-dependent transport of various receptor-bound substrates. Protects ExbD from proteolytic degradation and functionally stabilizes TonB.</text>
</comment>
<evidence type="ECO:0000256" key="1">
    <source>
        <dbReference type="ARBA" id="ARBA00004429"/>
    </source>
</evidence>
<keyword evidence="9 14" id="KW-1133">Transmembrane helix</keyword>
<dbReference type="EMBL" id="QJJS01000007">
    <property type="protein sequence ID" value="PXW96135.1"/>
    <property type="molecule type" value="Genomic_DNA"/>
</dbReference>
<feature type="transmembrane region" description="Helical" evidence="14">
    <location>
        <begin position="30"/>
        <end position="51"/>
    </location>
</feature>
<evidence type="ECO:0000259" key="15">
    <source>
        <dbReference type="Pfam" id="PF01618"/>
    </source>
</evidence>
<dbReference type="RefSeq" id="WP_245909481.1">
    <property type="nucleotide sequence ID" value="NZ_QJJS01000007.1"/>
</dbReference>
<comment type="caution">
    <text evidence="16">The sequence shown here is derived from an EMBL/GenBank/DDBJ whole genome shotgun (WGS) entry which is preliminary data.</text>
</comment>
<keyword evidence="6" id="KW-0997">Cell inner membrane</keyword>
<feature type="transmembrane region" description="Helical" evidence="14">
    <location>
        <begin position="142"/>
        <end position="166"/>
    </location>
</feature>
<dbReference type="GO" id="GO:0005886">
    <property type="term" value="C:plasma membrane"/>
    <property type="evidence" value="ECO:0007669"/>
    <property type="project" value="UniProtKB-SubCell"/>
</dbReference>
<dbReference type="Pfam" id="PF01618">
    <property type="entry name" value="MotA_ExbB"/>
    <property type="match status" value="1"/>
</dbReference>
<comment type="subcellular location">
    <subcellularLocation>
        <location evidence="1">Cell inner membrane</location>
        <topology evidence="1">Multi-pass membrane protein</topology>
    </subcellularLocation>
    <subcellularLocation>
        <location evidence="12">Membrane</location>
        <topology evidence="12">Multi-pass membrane protein</topology>
    </subcellularLocation>
</comment>
<keyword evidence="10 14" id="KW-0472">Membrane</keyword>